<dbReference type="PROSITE" id="PS51257">
    <property type="entry name" value="PROKAR_LIPOPROTEIN"/>
    <property type="match status" value="1"/>
</dbReference>
<protein>
    <recommendedName>
        <fullName evidence="4">Lipoprotein</fullName>
    </recommendedName>
</protein>
<sequence>MSRLQSYLDRLPSIAMISATMVIVFMVAGCGGLRPEPEYPAHQWGGTDDVQYFPAGPEFKLPREEAALRAERAAEKARANSVEDSQR</sequence>
<keyword evidence="1" id="KW-0472">Membrane</keyword>
<dbReference type="OrthoDB" id="292253at2"/>
<name>A0A518I133_9BACT</name>
<keyword evidence="1" id="KW-1133">Transmembrane helix</keyword>
<reference evidence="2 3" key="1">
    <citation type="submission" date="2019-03" db="EMBL/GenBank/DDBJ databases">
        <title>Deep-cultivation of Planctomycetes and their phenomic and genomic characterization uncovers novel biology.</title>
        <authorList>
            <person name="Wiegand S."/>
            <person name="Jogler M."/>
            <person name="Boedeker C."/>
            <person name="Pinto D."/>
            <person name="Vollmers J."/>
            <person name="Rivas-Marin E."/>
            <person name="Kohn T."/>
            <person name="Peeters S.H."/>
            <person name="Heuer A."/>
            <person name="Rast P."/>
            <person name="Oberbeckmann S."/>
            <person name="Bunk B."/>
            <person name="Jeske O."/>
            <person name="Meyerdierks A."/>
            <person name="Storesund J.E."/>
            <person name="Kallscheuer N."/>
            <person name="Luecker S."/>
            <person name="Lage O.M."/>
            <person name="Pohl T."/>
            <person name="Merkel B.J."/>
            <person name="Hornburger P."/>
            <person name="Mueller R.-W."/>
            <person name="Bruemmer F."/>
            <person name="Labrenz M."/>
            <person name="Spormann A.M."/>
            <person name="Op den Camp H."/>
            <person name="Overmann J."/>
            <person name="Amann R."/>
            <person name="Jetten M.S.M."/>
            <person name="Mascher T."/>
            <person name="Medema M.H."/>
            <person name="Devos D.P."/>
            <person name="Kaster A.-K."/>
            <person name="Ovreas L."/>
            <person name="Rohde M."/>
            <person name="Galperin M.Y."/>
            <person name="Jogler C."/>
        </authorList>
    </citation>
    <scope>NUCLEOTIDE SEQUENCE [LARGE SCALE GENOMIC DNA]</scope>
    <source>
        <strain evidence="2 3">Enr13</strain>
    </source>
</reference>
<dbReference type="Proteomes" id="UP000319004">
    <property type="component" value="Chromosome"/>
</dbReference>
<dbReference type="KEGG" id="snep:Enr13x_67410"/>
<organism evidence="2 3">
    <name type="scientific">Stieleria neptunia</name>
    <dbReference type="NCBI Taxonomy" id="2527979"/>
    <lineage>
        <taxon>Bacteria</taxon>
        <taxon>Pseudomonadati</taxon>
        <taxon>Planctomycetota</taxon>
        <taxon>Planctomycetia</taxon>
        <taxon>Pirellulales</taxon>
        <taxon>Pirellulaceae</taxon>
        <taxon>Stieleria</taxon>
    </lineage>
</organism>
<evidence type="ECO:0000313" key="3">
    <source>
        <dbReference type="Proteomes" id="UP000319004"/>
    </source>
</evidence>
<evidence type="ECO:0000256" key="1">
    <source>
        <dbReference type="SAM" id="Phobius"/>
    </source>
</evidence>
<accession>A0A518I133</accession>
<dbReference type="AlphaFoldDB" id="A0A518I133"/>
<proteinExistence type="predicted"/>
<evidence type="ECO:0008006" key="4">
    <source>
        <dbReference type="Google" id="ProtNLM"/>
    </source>
</evidence>
<keyword evidence="1" id="KW-0812">Transmembrane</keyword>
<keyword evidence="3" id="KW-1185">Reference proteome</keyword>
<feature type="transmembrane region" description="Helical" evidence="1">
    <location>
        <begin position="12"/>
        <end position="33"/>
    </location>
</feature>
<dbReference type="EMBL" id="CP037423">
    <property type="protein sequence ID" value="QDV46832.1"/>
    <property type="molecule type" value="Genomic_DNA"/>
</dbReference>
<gene>
    <name evidence="2" type="ORF">Enr13x_67410</name>
</gene>
<dbReference type="RefSeq" id="WP_145390968.1">
    <property type="nucleotide sequence ID" value="NZ_CP037423.1"/>
</dbReference>
<evidence type="ECO:0000313" key="2">
    <source>
        <dbReference type="EMBL" id="QDV46832.1"/>
    </source>
</evidence>